<dbReference type="Gene3D" id="3.30.360.10">
    <property type="entry name" value="Dihydrodipicolinate Reductase, domain 2"/>
    <property type="match status" value="1"/>
</dbReference>
<dbReference type="InterPro" id="IPR036291">
    <property type="entry name" value="NAD(P)-bd_dom_sf"/>
</dbReference>
<proteinExistence type="predicted"/>
<evidence type="ECO:0000259" key="2">
    <source>
        <dbReference type="Pfam" id="PF22725"/>
    </source>
</evidence>
<evidence type="ECO:0008006" key="4">
    <source>
        <dbReference type="Google" id="ProtNLM"/>
    </source>
</evidence>
<feature type="domain" description="GFO/IDH/MocA-like oxidoreductase" evidence="2">
    <location>
        <begin position="116"/>
        <end position="236"/>
    </location>
</feature>
<dbReference type="PANTHER" id="PTHR43249">
    <property type="entry name" value="UDP-N-ACETYL-2-AMINO-2-DEOXY-D-GLUCURONATE OXIDASE"/>
    <property type="match status" value="1"/>
</dbReference>
<organism evidence="3">
    <name type="scientific">marine metagenome</name>
    <dbReference type="NCBI Taxonomy" id="408172"/>
    <lineage>
        <taxon>unclassified sequences</taxon>
        <taxon>metagenomes</taxon>
        <taxon>ecological metagenomes</taxon>
    </lineage>
</organism>
<dbReference type="InterPro" id="IPR052515">
    <property type="entry name" value="Gfo/Idh/MocA_Oxidoreductase"/>
</dbReference>
<reference evidence="3" key="1">
    <citation type="submission" date="2018-05" db="EMBL/GenBank/DDBJ databases">
        <authorList>
            <person name="Lanie J.A."/>
            <person name="Ng W.-L."/>
            <person name="Kazmierczak K.M."/>
            <person name="Andrzejewski T.M."/>
            <person name="Davidsen T.M."/>
            <person name="Wayne K.J."/>
            <person name="Tettelin H."/>
            <person name="Glass J.I."/>
            <person name="Rusch D."/>
            <person name="Podicherti R."/>
            <person name="Tsui H.-C.T."/>
            <person name="Winkler M.E."/>
        </authorList>
    </citation>
    <scope>NUCLEOTIDE SEQUENCE</scope>
</reference>
<feature type="domain" description="Gfo/Idh/MocA-like oxidoreductase N-terminal" evidence="1">
    <location>
        <begin position="2"/>
        <end position="99"/>
    </location>
</feature>
<name>A0A381NS79_9ZZZZ</name>
<dbReference type="SUPFAM" id="SSF55347">
    <property type="entry name" value="Glyceraldehyde-3-phosphate dehydrogenase-like, C-terminal domain"/>
    <property type="match status" value="1"/>
</dbReference>
<dbReference type="Gene3D" id="3.40.50.720">
    <property type="entry name" value="NAD(P)-binding Rossmann-like Domain"/>
    <property type="match status" value="1"/>
</dbReference>
<accession>A0A381NS79</accession>
<dbReference type="AlphaFoldDB" id="A0A381NS79"/>
<dbReference type="EMBL" id="UINC01000495">
    <property type="protein sequence ID" value="SUZ56333.1"/>
    <property type="molecule type" value="Genomic_DNA"/>
</dbReference>
<gene>
    <name evidence="3" type="ORF">METZ01_LOCUS9187</name>
</gene>
<dbReference type="PANTHER" id="PTHR43249:SF1">
    <property type="entry name" value="D-GLUCOSIDE 3-DEHYDROGENASE"/>
    <property type="match status" value="1"/>
</dbReference>
<dbReference type="InterPro" id="IPR000683">
    <property type="entry name" value="Gfo/Idh/MocA-like_OxRdtase_N"/>
</dbReference>
<sequence>MGANHANLLLNNKVINASLAAICDNNETFSKNFPEIPFYNKTSDFFDKKIIDVAIISTPHRSHISLGKQALENNIDVIIEKPLAVTTRQCREFINFSRKFDAKFGIMLNQRTNPAFIKLKDMITKGQLGNIHRYQWTITDWFRTDYYYDISDWRATWKDEGGGVLMNQSIHQLDLCQWLFGMPDSVYTDIRLGRFHNIEVEDDVTSIMKYKDGLKGIFTTTTGEAPGVNRLEIAADFGLVVFENNRITWNKVNDSTTNFIKNSKTLFDMPNVEKIKFEFPPEKEQHIEHNRILQNFTNFLLGQEELLVPGDQGLNSVELINTMLLSGLEEREITLPLNEKEYENKLNQMIGNT</sequence>
<protein>
    <recommendedName>
        <fullName evidence="4">Gfo/Idh/MocA-like oxidoreductase N-terminal domain-containing protein</fullName>
    </recommendedName>
</protein>
<evidence type="ECO:0000313" key="3">
    <source>
        <dbReference type="EMBL" id="SUZ56333.1"/>
    </source>
</evidence>
<dbReference type="SUPFAM" id="SSF51735">
    <property type="entry name" value="NAD(P)-binding Rossmann-fold domains"/>
    <property type="match status" value="1"/>
</dbReference>
<dbReference type="Pfam" id="PF22725">
    <property type="entry name" value="GFO_IDH_MocA_C3"/>
    <property type="match status" value="1"/>
</dbReference>
<dbReference type="GO" id="GO:0000166">
    <property type="term" value="F:nucleotide binding"/>
    <property type="evidence" value="ECO:0007669"/>
    <property type="project" value="InterPro"/>
</dbReference>
<evidence type="ECO:0000259" key="1">
    <source>
        <dbReference type="Pfam" id="PF01408"/>
    </source>
</evidence>
<dbReference type="InterPro" id="IPR055170">
    <property type="entry name" value="GFO_IDH_MocA-like_dom"/>
</dbReference>
<dbReference type="Pfam" id="PF01408">
    <property type="entry name" value="GFO_IDH_MocA"/>
    <property type="match status" value="1"/>
</dbReference>